<dbReference type="AlphaFoldDB" id="A0A1I6BRD9"/>
<evidence type="ECO:0000313" key="2">
    <source>
        <dbReference type="Proteomes" id="UP000199029"/>
    </source>
</evidence>
<organism evidence="1 2">
    <name type="scientific">Hymenobacter arizonensis</name>
    <name type="common">Siccationidurans arizonensis</name>
    <dbReference type="NCBI Taxonomy" id="1227077"/>
    <lineage>
        <taxon>Bacteria</taxon>
        <taxon>Pseudomonadati</taxon>
        <taxon>Bacteroidota</taxon>
        <taxon>Cytophagia</taxon>
        <taxon>Cytophagales</taxon>
        <taxon>Hymenobacteraceae</taxon>
        <taxon>Hymenobacter</taxon>
    </lineage>
</organism>
<sequence>MGELAVQEEPNTPWPTTIIAGNGERIPFTVESLLAYFARTSGPARRPAVSDSTIQELLPRWTNATIKEIVGWQGAGFQVRLAKRIRLASKSTRTQDGSLGVSCTWQLLREQELVCSSSDTDLHIAESLPALKGKKLLDSHLSSGGRLSLNLQAGFSLAIQPDNLALYSDYFLSFGWDDQSLLHYNFFKGAFVAFKQDNGEQDTLDNS</sequence>
<evidence type="ECO:0000313" key="1">
    <source>
        <dbReference type="EMBL" id="SFQ83483.1"/>
    </source>
</evidence>
<reference evidence="2" key="1">
    <citation type="submission" date="2016-10" db="EMBL/GenBank/DDBJ databases">
        <authorList>
            <person name="Varghese N."/>
            <person name="Submissions S."/>
        </authorList>
    </citation>
    <scope>NUCLEOTIDE SEQUENCE [LARGE SCALE GENOMIC DNA]</scope>
    <source>
        <strain evidence="2">OR362-8,ATCC BAA-1266,JCM 13504</strain>
    </source>
</reference>
<accession>A0A1I6BRD9</accession>
<dbReference type="STRING" id="1227077.SAMN04515668_4977"/>
<name>A0A1I6BRD9_HYMAR</name>
<protein>
    <submittedName>
        <fullName evidence="1">Uncharacterized protein</fullName>
    </submittedName>
</protein>
<keyword evidence="2" id="KW-1185">Reference proteome</keyword>
<dbReference type="Proteomes" id="UP000199029">
    <property type="component" value="Unassembled WGS sequence"/>
</dbReference>
<dbReference type="EMBL" id="FOXS01000011">
    <property type="protein sequence ID" value="SFQ83483.1"/>
    <property type="molecule type" value="Genomic_DNA"/>
</dbReference>
<proteinExistence type="predicted"/>
<gene>
    <name evidence="1" type="ORF">SAMN04515668_4977</name>
</gene>